<evidence type="ECO:0000313" key="2">
    <source>
        <dbReference type="EMBL" id="PJJ28062.1"/>
    </source>
</evidence>
<comment type="caution">
    <text evidence="2">The sequence shown here is derived from an EMBL/GenBank/DDBJ whole genome shotgun (WGS) entry which is preliminary data.</text>
</comment>
<keyword evidence="1" id="KW-1133">Transmembrane helix</keyword>
<accession>A0A2M8Z3N8</accession>
<keyword evidence="1" id="KW-0812">Transmembrane</keyword>
<keyword evidence="1" id="KW-0472">Membrane</keyword>
<feature type="transmembrane region" description="Helical" evidence="1">
    <location>
        <begin position="12"/>
        <end position="29"/>
    </location>
</feature>
<evidence type="ECO:0000313" key="3">
    <source>
        <dbReference type="Proteomes" id="UP000231092"/>
    </source>
</evidence>
<evidence type="ECO:0000256" key="1">
    <source>
        <dbReference type="SAM" id="Phobius"/>
    </source>
</evidence>
<proteinExistence type="predicted"/>
<dbReference type="AlphaFoldDB" id="A0A2M8Z3N8"/>
<gene>
    <name evidence="2" type="ORF">H171_1550</name>
</gene>
<protein>
    <submittedName>
        <fullName evidence="2">Uncharacterized protein</fullName>
    </submittedName>
</protein>
<dbReference type="RefSeq" id="WP_166433184.1">
    <property type="nucleotide sequence ID" value="NZ_PGET01000001.1"/>
</dbReference>
<dbReference type="Proteomes" id="UP000231092">
    <property type="component" value="Unassembled WGS sequence"/>
</dbReference>
<dbReference type="EMBL" id="PGET01000001">
    <property type="protein sequence ID" value="PJJ28062.1"/>
    <property type="molecule type" value="Genomic_DNA"/>
</dbReference>
<sequence>MTAIFASLLETAIKFLFFLFLAWGGIVCGKKYRDHKDAVNSGNATKETK</sequence>
<reference evidence="2 3" key="1">
    <citation type="submission" date="2017-11" db="EMBL/GenBank/DDBJ databases">
        <title>Understudied soil microbes with underappreciated capabilities: Untangling the Clostridium saccharolyticum group.</title>
        <authorList>
            <person name="Leschine S."/>
        </authorList>
    </citation>
    <scope>NUCLEOTIDE SEQUENCE [LARGE SCALE GENOMIC DNA]</scope>
    <source>
        <strain evidence="2 3">18A</strain>
    </source>
</reference>
<name>A0A2M8Z3N8_9FIRM</name>
<organism evidence="2 3">
    <name type="scientific">[Clostridium] celerecrescens 18A</name>
    <dbReference type="NCBI Taxonomy" id="1286362"/>
    <lineage>
        <taxon>Bacteria</taxon>
        <taxon>Bacillati</taxon>
        <taxon>Bacillota</taxon>
        <taxon>Clostridia</taxon>
        <taxon>Lachnospirales</taxon>
        <taxon>Lachnospiraceae</taxon>
        <taxon>Lacrimispora</taxon>
    </lineage>
</organism>